<evidence type="ECO:0000256" key="5">
    <source>
        <dbReference type="ARBA" id="ARBA00023014"/>
    </source>
</evidence>
<dbReference type="InterPro" id="IPR018136">
    <property type="entry name" value="Aconitase_4Fe-4S_BS"/>
</dbReference>
<evidence type="ECO:0000256" key="4">
    <source>
        <dbReference type="ARBA" id="ARBA00023004"/>
    </source>
</evidence>
<feature type="domain" description="4Fe-4S ferredoxin-type" evidence="6">
    <location>
        <begin position="1"/>
        <end position="26"/>
    </location>
</feature>
<dbReference type="EMBL" id="AP024485">
    <property type="protein sequence ID" value="BCS88520.1"/>
    <property type="molecule type" value="Genomic_DNA"/>
</dbReference>
<dbReference type="Proteomes" id="UP001053296">
    <property type="component" value="Chromosome"/>
</dbReference>
<evidence type="ECO:0000313" key="8">
    <source>
        <dbReference type="Proteomes" id="UP001053296"/>
    </source>
</evidence>
<dbReference type="PROSITE" id="PS01244">
    <property type="entry name" value="ACONITASE_2"/>
    <property type="match status" value="1"/>
</dbReference>
<dbReference type="PROSITE" id="PS51379">
    <property type="entry name" value="4FE4S_FER_2"/>
    <property type="match status" value="1"/>
</dbReference>
<evidence type="ECO:0000256" key="3">
    <source>
        <dbReference type="ARBA" id="ARBA00022737"/>
    </source>
</evidence>
<keyword evidence="3" id="KW-0677">Repeat</keyword>
<sequence>MAGECILCGKCMEVCPLLRATGREELGPRAKADLCRVLVEDPDLLSEARVEKLAGLCLGCGRCRAVCSQGVDVPMLVAGLRQAHPDFKKWLWKTWLVRARELWSPGSTAARLIPKQFHTERFGPMLKMLSGLKGGPGLTPFLKIASFPDTVRGENMLLFAGCTATYVQSRWLMTALKLLDGLGVDVLPGEFKCCGSGLQSAGFADVSRSMAEHNVAVWRNAGKPRVVTVCASCKAGLEGYIACFASDEEQAEWGNSLLPLSEIIFDTECVISTPIHERLGYHHPCHATGVDRAGLFLHYALNGIIEMATDRECCGFGGVMRLGAADLTEPVNAACWDTLAGASVVVTGCSACIGQLKATAPHGVRVGHWLELIE</sequence>
<dbReference type="Pfam" id="PF13183">
    <property type="entry name" value="Fer4_8"/>
    <property type="match status" value="1"/>
</dbReference>
<dbReference type="Pfam" id="PF02754">
    <property type="entry name" value="CCG"/>
    <property type="match status" value="2"/>
</dbReference>
<dbReference type="InterPro" id="IPR017900">
    <property type="entry name" value="4Fe4S_Fe_S_CS"/>
</dbReference>
<keyword evidence="2" id="KW-0479">Metal-binding</keyword>
<keyword evidence="4" id="KW-0408">Iron</keyword>
<dbReference type="RefSeq" id="WP_229596775.1">
    <property type="nucleotide sequence ID" value="NZ_AP024485.1"/>
</dbReference>
<name>A0ABM7P6K9_9BACT</name>
<organism evidence="7 8">
    <name type="scientific">Pseudodesulfovibrio sediminis</name>
    <dbReference type="NCBI Taxonomy" id="2810563"/>
    <lineage>
        <taxon>Bacteria</taxon>
        <taxon>Pseudomonadati</taxon>
        <taxon>Thermodesulfobacteriota</taxon>
        <taxon>Desulfovibrionia</taxon>
        <taxon>Desulfovibrionales</taxon>
        <taxon>Desulfovibrionaceae</taxon>
    </lineage>
</organism>
<gene>
    <name evidence="7" type="ORF">PSDVSF_17620</name>
</gene>
<dbReference type="InterPro" id="IPR004017">
    <property type="entry name" value="Cys_rich_dom"/>
</dbReference>
<dbReference type="InterPro" id="IPR017896">
    <property type="entry name" value="4Fe4S_Fe-S-bd"/>
</dbReference>
<dbReference type="PANTHER" id="PTHR32479:SF19">
    <property type="entry name" value="ANAEROBIC GLYCEROL-3-PHOSPHATE DEHYDROGENASE SUBUNIT C"/>
    <property type="match status" value="1"/>
</dbReference>
<dbReference type="PROSITE" id="PS00198">
    <property type="entry name" value="4FE4S_FER_1"/>
    <property type="match status" value="1"/>
</dbReference>
<keyword evidence="1" id="KW-0004">4Fe-4S</keyword>
<dbReference type="PANTHER" id="PTHR32479">
    <property type="entry name" value="GLYCOLATE OXIDASE IRON-SULFUR SUBUNIT"/>
    <property type="match status" value="1"/>
</dbReference>
<evidence type="ECO:0000313" key="7">
    <source>
        <dbReference type="EMBL" id="BCS88520.1"/>
    </source>
</evidence>
<evidence type="ECO:0000259" key="6">
    <source>
        <dbReference type="PROSITE" id="PS51379"/>
    </source>
</evidence>
<evidence type="ECO:0000256" key="2">
    <source>
        <dbReference type="ARBA" id="ARBA00022723"/>
    </source>
</evidence>
<proteinExistence type="predicted"/>
<dbReference type="SUPFAM" id="SSF46548">
    <property type="entry name" value="alpha-helical ferredoxin"/>
    <property type="match status" value="1"/>
</dbReference>
<evidence type="ECO:0000256" key="1">
    <source>
        <dbReference type="ARBA" id="ARBA00022485"/>
    </source>
</evidence>
<accession>A0ABM7P6K9</accession>
<dbReference type="InterPro" id="IPR009051">
    <property type="entry name" value="Helical_ferredxn"/>
</dbReference>
<reference evidence="7" key="1">
    <citation type="journal article" date="2022" name="Arch. Microbiol.">
        <title>Pseudodesulfovibrio sediminis sp. nov., a mesophilic and neutrophilic sulfate-reducing bacterium isolated from sediment of a brackish lake.</title>
        <authorList>
            <person name="Takahashi A."/>
            <person name="Kojima H."/>
            <person name="Watanabe M."/>
            <person name="Fukui M."/>
        </authorList>
    </citation>
    <scope>NUCLEOTIDE SEQUENCE</scope>
    <source>
        <strain evidence="7">SF6</strain>
    </source>
</reference>
<dbReference type="Gene3D" id="1.10.1060.10">
    <property type="entry name" value="Alpha-helical ferredoxin"/>
    <property type="match status" value="1"/>
</dbReference>
<keyword evidence="5" id="KW-0411">Iron-sulfur</keyword>
<keyword evidence="8" id="KW-1185">Reference proteome</keyword>
<protein>
    <submittedName>
        <fullName evidence="7">Glycolate oxidase</fullName>
    </submittedName>
</protein>